<organism evidence="1">
    <name type="scientific">Siphoviridae sp. ctjKY6</name>
    <dbReference type="NCBI Taxonomy" id="2825631"/>
    <lineage>
        <taxon>Viruses</taxon>
        <taxon>Duplodnaviria</taxon>
        <taxon>Heunggongvirae</taxon>
        <taxon>Uroviricota</taxon>
        <taxon>Caudoviricetes</taxon>
    </lineage>
</organism>
<reference evidence="1" key="1">
    <citation type="journal article" date="2021" name="Proc. Natl. Acad. Sci. U.S.A.">
        <title>A Catalog of Tens of Thousands of Viruses from Human Metagenomes Reveals Hidden Associations with Chronic Diseases.</title>
        <authorList>
            <person name="Tisza M.J."/>
            <person name="Buck C.B."/>
        </authorList>
    </citation>
    <scope>NUCLEOTIDE SEQUENCE</scope>
    <source>
        <strain evidence="1">CtjKY6</strain>
    </source>
</reference>
<name>A0A8S5UY47_9CAUD</name>
<evidence type="ECO:0000313" key="1">
    <source>
        <dbReference type="EMBL" id="DAF99415.1"/>
    </source>
</evidence>
<sequence length="104" mass="11735">MNTWKTADAVVRHLEATIPVYDVSEQGYSLYVSLVDGRDFIVDAPFEGDVRITPGVRTYEGGRQLLEDLEVELTDAGYDVRQVTCRRTLAAELRVRDDVGGWAW</sequence>
<accession>A0A8S5UY47</accession>
<dbReference type="EMBL" id="BK016165">
    <property type="protein sequence ID" value="DAF99415.1"/>
    <property type="molecule type" value="Genomic_DNA"/>
</dbReference>
<proteinExistence type="predicted"/>
<protein>
    <submittedName>
        <fullName evidence="1">Uncharacterized protein</fullName>
    </submittedName>
</protein>